<comment type="subcellular location">
    <subcellularLocation>
        <location evidence="2">Membrane</location>
        <topology evidence="2">Multi-pass membrane protein</topology>
    </subcellularLocation>
</comment>
<dbReference type="InterPro" id="IPR003661">
    <property type="entry name" value="HisK_dim/P_dom"/>
</dbReference>
<feature type="domain" description="Histidine kinase" evidence="11">
    <location>
        <begin position="239"/>
        <end position="488"/>
    </location>
</feature>
<evidence type="ECO:0000313" key="12">
    <source>
        <dbReference type="EMBL" id="AFZ14480.1"/>
    </source>
</evidence>
<dbReference type="InterPro" id="IPR036097">
    <property type="entry name" value="HisK_dim/P_sf"/>
</dbReference>
<reference evidence="12 13" key="1">
    <citation type="submission" date="2012-06" db="EMBL/GenBank/DDBJ databases">
        <title>Finished chromosome of genome of Crinalium epipsammum PCC 9333.</title>
        <authorList>
            <consortium name="US DOE Joint Genome Institute"/>
            <person name="Gugger M."/>
            <person name="Coursin T."/>
            <person name="Rippka R."/>
            <person name="Tandeau De Marsac N."/>
            <person name="Huntemann M."/>
            <person name="Wei C.-L."/>
            <person name="Han J."/>
            <person name="Detter J.C."/>
            <person name="Han C."/>
            <person name="Tapia R."/>
            <person name="Davenport K."/>
            <person name="Daligault H."/>
            <person name="Erkkila T."/>
            <person name="Gu W."/>
            <person name="Munk A.C.C."/>
            <person name="Teshima H."/>
            <person name="Xu Y."/>
            <person name="Chain P."/>
            <person name="Chen A."/>
            <person name="Krypides N."/>
            <person name="Mavromatis K."/>
            <person name="Markowitz V."/>
            <person name="Szeto E."/>
            <person name="Ivanova N."/>
            <person name="Mikhailova N."/>
            <person name="Ovchinnikova G."/>
            <person name="Pagani I."/>
            <person name="Pati A."/>
            <person name="Goodwin L."/>
            <person name="Peters L."/>
            <person name="Pitluck S."/>
            <person name="Woyke T."/>
            <person name="Kerfeld C."/>
        </authorList>
    </citation>
    <scope>NUCLEOTIDE SEQUENCE [LARGE SCALE GENOMIC DNA]</scope>
    <source>
        <strain evidence="12 13">PCC 9333</strain>
    </source>
</reference>
<evidence type="ECO:0000256" key="7">
    <source>
        <dbReference type="ARBA" id="ARBA00022989"/>
    </source>
</evidence>
<dbReference type="InterPro" id="IPR029095">
    <property type="entry name" value="NarX-like_N"/>
</dbReference>
<dbReference type="InterPro" id="IPR003594">
    <property type="entry name" value="HATPase_dom"/>
</dbReference>
<dbReference type="EMBL" id="CP003620">
    <property type="protein sequence ID" value="AFZ14480.1"/>
    <property type="molecule type" value="Genomic_DNA"/>
</dbReference>
<dbReference type="CDD" id="cd00082">
    <property type="entry name" value="HisKA"/>
    <property type="match status" value="1"/>
</dbReference>
<keyword evidence="4" id="KW-0597">Phosphoprotein</keyword>
<keyword evidence="13" id="KW-1185">Reference proteome</keyword>
<keyword evidence="5" id="KW-0812">Transmembrane</keyword>
<dbReference type="InterPro" id="IPR005467">
    <property type="entry name" value="His_kinase_dom"/>
</dbReference>
<evidence type="ECO:0000256" key="4">
    <source>
        <dbReference type="ARBA" id="ARBA00022553"/>
    </source>
</evidence>
<dbReference type="SUPFAM" id="SSF47384">
    <property type="entry name" value="Homodimeric domain of signal transducing histidine kinase"/>
    <property type="match status" value="1"/>
</dbReference>
<dbReference type="Gene3D" id="3.30.565.10">
    <property type="entry name" value="Histidine kinase-like ATPase, C-terminal domain"/>
    <property type="match status" value="1"/>
</dbReference>
<feature type="coiled-coil region" evidence="10">
    <location>
        <begin position="203"/>
        <end position="230"/>
    </location>
</feature>
<evidence type="ECO:0000256" key="5">
    <source>
        <dbReference type="ARBA" id="ARBA00022692"/>
    </source>
</evidence>
<evidence type="ECO:0000256" key="6">
    <source>
        <dbReference type="ARBA" id="ARBA00022777"/>
    </source>
</evidence>
<evidence type="ECO:0000256" key="10">
    <source>
        <dbReference type="SAM" id="Coils"/>
    </source>
</evidence>
<name>K9W4V2_9CYAN</name>
<dbReference type="Pfam" id="PF02518">
    <property type="entry name" value="HATPase_c"/>
    <property type="match status" value="1"/>
</dbReference>
<dbReference type="GO" id="GO:0016020">
    <property type="term" value="C:membrane"/>
    <property type="evidence" value="ECO:0007669"/>
    <property type="project" value="UniProtKB-SubCell"/>
</dbReference>
<evidence type="ECO:0000259" key="11">
    <source>
        <dbReference type="PROSITE" id="PS50109"/>
    </source>
</evidence>
<evidence type="ECO:0000256" key="3">
    <source>
        <dbReference type="ARBA" id="ARBA00012438"/>
    </source>
</evidence>
<dbReference type="RefSeq" id="WP_015204583.1">
    <property type="nucleotide sequence ID" value="NC_019753.1"/>
</dbReference>
<dbReference type="PRINTS" id="PR00344">
    <property type="entry name" value="BCTRLSENSOR"/>
</dbReference>
<evidence type="ECO:0000313" key="13">
    <source>
        <dbReference type="Proteomes" id="UP000010472"/>
    </source>
</evidence>
<dbReference type="InterPro" id="IPR004358">
    <property type="entry name" value="Sig_transdc_His_kin-like_C"/>
</dbReference>
<evidence type="ECO:0000256" key="9">
    <source>
        <dbReference type="ARBA" id="ARBA00023136"/>
    </source>
</evidence>
<dbReference type="GO" id="GO:0000155">
    <property type="term" value="F:phosphorelay sensor kinase activity"/>
    <property type="evidence" value="ECO:0007669"/>
    <property type="project" value="InterPro"/>
</dbReference>
<dbReference type="eggNOG" id="COG4191">
    <property type="taxonomic scope" value="Bacteria"/>
</dbReference>
<dbReference type="Gene3D" id="1.10.287.130">
    <property type="match status" value="1"/>
</dbReference>
<dbReference type="PANTHER" id="PTHR43065">
    <property type="entry name" value="SENSOR HISTIDINE KINASE"/>
    <property type="match status" value="1"/>
</dbReference>
<dbReference type="InterPro" id="IPR036890">
    <property type="entry name" value="HATPase_C_sf"/>
</dbReference>
<keyword evidence="6 12" id="KW-0808">Transferase</keyword>
<comment type="catalytic activity">
    <reaction evidence="1">
        <text>ATP + protein L-histidine = ADP + protein N-phospho-L-histidine.</text>
        <dbReference type="EC" id="2.7.13.3"/>
    </reaction>
</comment>
<dbReference type="HOGENOM" id="CLU_000445_114_72_3"/>
<dbReference type="SUPFAM" id="SSF55874">
    <property type="entry name" value="ATPase domain of HSP90 chaperone/DNA topoisomerase II/histidine kinase"/>
    <property type="match status" value="1"/>
</dbReference>
<accession>K9W4V2</accession>
<sequence>MKNQSNNSKILSNLLYFKLLPVLAMSGLLDLKPITAAREINAAVVNVSGRQRMLSQRTALFALRLVCTQDVVEQEKLRQELLAAINLMEKSHNGLINGDAEMKLPGNPSPTVEAMYFDLPLNLDKQVRNYITQARLLGEIDKSELTQDNFHLQYILNASATDLIKALDAVVSQYQQESDRQQLAIDLHLAELYQQSCEATEKAQAQSQKLEQALTDLRSYQTQLVQTEKMSSLGQLVAGVAHEINNPVNFIYGNLSHASEYVQNLLELLQLYQESNSKPSHKIQEKIEDIELDFLIEDMPKLLSSMKIGAERICQIVLSLKNFSRIDQSQMQVVNIHEGIDSTLLILQHRLKVRNGLSEIQVVKEYGDLPLVECYAGEINQVFMNLISNAIDAIEEVTDRPGQITICTELLPSDEIVVRIADNADGINRKIKARLFDPFFTTKPVGKGTGLGLSISYQIVAEKHHGKITCNSQPGQGTEFLIQLPVQQTRKSTAQLSTAFAAS</sequence>
<protein>
    <recommendedName>
        <fullName evidence="3">histidine kinase</fullName>
        <ecNumber evidence="3">2.7.13.3</ecNumber>
    </recommendedName>
</protein>
<dbReference type="EC" id="2.7.13.3" evidence="3"/>
<keyword evidence="7" id="KW-1133">Transmembrane helix</keyword>
<dbReference type="KEGG" id="cep:Cri9333_3667"/>
<dbReference type="Proteomes" id="UP000010472">
    <property type="component" value="Chromosome"/>
</dbReference>
<dbReference type="SMART" id="SM00387">
    <property type="entry name" value="HATPase_c"/>
    <property type="match status" value="1"/>
</dbReference>
<keyword evidence="10" id="KW-0175">Coiled coil</keyword>
<dbReference type="PROSITE" id="PS50109">
    <property type="entry name" value="HIS_KIN"/>
    <property type="match status" value="1"/>
</dbReference>
<dbReference type="PANTHER" id="PTHR43065:SF50">
    <property type="entry name" value="HISTIDINE KINASE"/>
    <property type="match status" value="1"/>
</dbReference>
<keyword evidence="8" id="KW-0902">Two-component regulatory system</keyword>
<evidence type="ECO:0000256" key="8">
    <source>
        <dbReference type="ARBA" id="ARBA00023012"/>
    </source>
</evidence>
<dbReference type="Pfam" id="PF13675">
    <property type="entry name" value="PilJ"/>
    <property type="match status" value="1"/>
</dbReference>
<organism evidence="12 13">
    <name type="scientific">Crinalium epipsammum PCC 9333</name>
    <dbReference type="NCBI Taxonomy" id="1173022"/>
    <lineage>
        <taxon>Bacteria</taxon>
        <taxon>Bacillati</taxon>
        <taxon>Cyanobacteriota</taxon>
        <taxon>Cyanophyceae</taxon>
        <taxon>Gomontiellales</taxon>
        <taxon>Gomontiellaceae</taxon>
        <taxon>Crinalium</taxon>
    </lineage>
</organism>
<gene>
    <name evidence="12" type="ORF">Cri9333_3667</name>
</gene>
<dbReference type="STRING" id="1173022.Cri9333_3667"/>
<keyword evidence="9" id="KW-0472">Membrane</keyword>
<evidence type="ECO:0000256" key="1">
    <source>
        <dbReference type="ARBA" id="ARBA00000085"/>
    </source>
</evidence>
<keyword evidence="6 12" id="KW-0418">Kinase</keyword>
<evidence type="ECO:0000256" key="2">
    <source>
        <dbReference type="ARBA" id="ARBA00004141"/>
    </source>
</evidence>
<dbReference type="AlphaFoldDB" id="K9W4V2"/>
<proteinExistence type="predicted"/>